<evidence type="ECO:0000313" key="1">
    <source>
        <dbReference type="EMBL" id="AZG44557.1"/>
    </source>
</evidence>
<dbReference type="EMBL" id="CP033972">
    <property type="protein sequence ID" value="AZG44557.1"/>
    <property type="molecule type" value="Genomic_DNA"/>
</dbReference>
<protein>
    <recommendedName>
        <fullName evidence="3">DUF4440 domain-containing protein</fullName>
    </recommendedName>
</protein>
<gene>
    <name evidence="1" type="ORF">D7316_01143</name>
</gene>
<organism evidence="1 2">
    <name type="scientific">Gordonia insulae</name>
    <dbReference type="NCBI Taxonomy" id="2420509"/>
    <lineage>
        <taxon>Bacteria</taxon>
        <taxon>Bacillati</taxon>
        <taxon>Actinomycetota</taxon>
        <taxon>Actinomycetes</taxon>
        <taxon>Mycobacteriales</taxon>
        <taxon>Gordoniaceae</taxon>
        <taxon>Gordonia</taxon>
    </lineage>
</organism>
<sequence length="122" mass="13979">MIVADLDDARAEVREAFDRYDAALVSNDIGVLDELFADDPRTIRFGAGEELFGYDEIREFRSRRSGQGLARTLERVEITPLSPEVVLANAVFRRDERVVRQSQVWMRLEPGWRVVSAHVSTR</sequence>
<accession>A0A3G8JHI5</accession>
<dbReference type="Proteomes" id="UP000271469">
    <property type="component" value="Chromosome"/>
</dbReference>
<evidence type="ECO:0008006" key="3">
    <source>
        <dbReference type="Google" id="ProtNLM"/>
    </source>
</evidence>
<keyword evidence="2" id="KW-1185">Reference proteome</keyword>
<proteinExistence type="predicted"/>
<evidence type="ECO:0000313" key="2">
    <source>
        <dbReference type="Proteomes" id="UP000271469"/>
    </source>
</evidence>
<reference evidence="1 2" key="1">
    <citation type="submission" date="2018-11" db="EMBL/GenBank/DDBJ databases">
        <title>Gordonia insulae sp. nov., isolated from an island soil.</title>
        <authorList>
            <person name="Kim Y.S."/>
            <person name="Kim S.B."/>
        </authorList>
    </citation>
    <scope>NUCLEOTIDE SEQUENCE [LARGE SCALE GENOMIC DNA]</scope>
    <source>
        <strain evidence="1 2">MMS17-SY073</strain>
    </source>
</reference>
<dbReference type="RefSeq" id="WP_197718191.1">
    <property type="nucleotide sequence ID" value="NZ_CP033972.1"/>
</dbReference>
<dbReference type="Gene3D" id="3.10.450.50">
    <property type="match status" value="1"/>
</dbReference>
<dbReference type="Pfam" id="PF11533">
    <property type="entry name" value="AtzH-like"/>
    <property type="match status" value="1"/>
</dbReference>
<dbReference type="KEGG" id="gom:D7316_01143"/>
<dbReference type="NCBIfam" id="NF033625">
    <property type="entry name" value="HpxZ"/>
    <property type="match status" value="1"/>
</dbReference>
<dbReference type="InterPro" id="IPR032710">
    <property type="entry name" value="NTF2-like_dom_sf"/>
</dbReference>
<dbReference type="AlphaFoldDB" id="A0A3G8JHI5"/>
<dbReference type="InterPro" id="IPR024507">
    <property type="entry name" value="AtzH-like"/>
</dbReference>
<name>A0A3G8JHI5_9ACTN</name>
<dbReference type="SUPFAM" id="SSF54427">
    <property type="entry name" value="NTF2-like"/>
    <property type="match status" value="1"/>
</dbReference>